<evidence type="ECO:0000313" key="2">
    <source>
        <dbReference type="EMBL" id="GFK93473.1"/>
    </source>
</evidence>
<dbReference type="AlphaFoldDB" id="A0A6V8LLC3"/>
<sequence>MEMPGHPTGSPEPLAEGPPPSQGDGPCVAPSVHEEEAARERLAALCREMGVDCCPRCRSERVYRLRSGRLRCGGCGYTFHELTGRFMGTGGLSRVQWLRLIDLFAAETPVKDAAVALGVAYNTVYKAVDALRQAILAQAIDARQIMNALATRGGGVWPPVFGVMVRENWVFVDLVHGVEAADLTLFKLHFRLKTSRVGSAVYTGPMRGYLGLVCCGGPEWLTPALKARDLGLPLDEGGGFWDFFKNRLLRFQGVSAEKFPYYLKELEYRWNHRGTPMPPQLLRVALAFRPDWLE</sequence>
<reference evidence="2 3" key="1">
    <citation type="submission" date="2020-04" db="EMBL/GenBank/DDBJ databases">
        <authorList>
            <consortium name="Desulfovibrio sp. FSS-1 genome sequencing consortium"/>
            <person name="Shimoshige H."/>
            <person name="Kobayashi H."/>
            <person name="Maekawa T."/>
        </authorList>
    </citation>
    <scope>NUCLEOTIDE SEQUENCE [LARGE SCALE GENOMIC DNA]</scope>
    <source>
        <strain evidence="2 3">SIID29052-01</strain>
    </source>
</reference>
<evidence type="ECO:0000256" key="1">
    <source>
        <dbReference type="SAM" id="MobiDB-lite"/>
    </source>
</evidence>
<dbReference type="Proteomes" id="UP000494245">
    <property type="component" value="Unassembled WGS sequence"/>
</dbReference>
<evidence type="ECO:0000313" key="3">
    <source>
        <dbReference type="Proteomes" id="UP000494245"/>
    </source>
</evidence>
<organism evidence="2 3">
    <name type="scientific">Fundidesulfovibrio magnetotacticus</name>
    <dbReference type="NCBI Taxonomy" id="2730080"/>
    <lineage>
        <taxon>Bacteria</taxon>
        <taxon>Pseudomonadati</taxon>
        <taxon>Thermodesulfobacteriota</taxon>
        <taxon>Desulfovibrionia</taxon>
        <taxon>Desulfovibrionales</taxon>
        <taxon>Desulfovibrionaceae</taxon>
        <taxon>Fundidesulfovibrio</taxon>
    </lineage>
</organism>
<dbReference type="EMBL" id="BLTE01000004">
    <property type="protein sequence ID" value="GFK93473.1"/>
    <property type="molecule type" value="Genomic_DNA"/>
</dbReference>
<comment type="caution">
    <text evidence="2">The sequence shown here is derived from an EMBL/GenBank/DDBJ whole genome shotgun (WGS) entry which is preliminary data.</text>
</comment>
<protein>
    <recommendedName>
        <fullName evidence="4">Transposase</fullName>
    </recommendedName>
</protein>
<gene>
    <name evidence="2" type="ORF">NNJEOMEG_01306</name>
</gene>
<proteinExistence type="predicted"/>
<keyword evidence="3" id="KW-1185">Reference proteome</keyword>
<evidence type="ECO:0008006" key="4">
    <source>
        <dbReference type="Google" id="ProtNLM"/>
    </source>
</evidence>
<reference evidence="2 3" key="2">
    <citation type="submission" date="2020-05" db="EMBL/GenBank/DDBJ databases">
        <title>Draft genome sequence of Desulfovibrio sp. strainFSS-1.</title>
        <authorList>
            <person name="Shimoshige H."/>
            <person name="Kobayashi H."/>
            <person name="Maekawa T."/>
        </authorList>
    </citation>
    <scope>NUCLEOTIDE SEQUENCE [LARGE SCALE GENOMIC DNA]</scope>
    <source>
        <strain evidence="2 3">SIID29052-01</strain>
    </source>
</reference>
<accession>A0A6V8LLC3</accession>
<name>A0A6V8LLC3_9BACT</name>
<feature type="region of interest" description="Disordered" evidence="1">
    <location>
        <begin position="1"/>
        <end position="29"/>
    </location>
</feature>